<feature type="domain" description="Peptidase M20 dimerisation" evidence="9">
    <location>
        <begin position="317"/>
        <end position="473"/>
    </location>
</feature>
<reference evidence="10 11" key="1">
    <citation type="journal article" date="2017" name="Biotechnol. Biofuels">
        <title>Differential beta-glucosidase expression as a function of carbon source availability in Talaromyces amestolkiae: a genomic and proteomic approach.</title>
        <authorList>
            <person name="de Eugenio L.I."/>
            <person name="Mendez-Liter J.A."/>
            <person name="Nieto-Dominguez M."/>
            <person name="Alonso L."/>
            <person name="Gil-Munoz J."/>
            <person name="Barriuso J."/>
            <person name="Prieto A."/>
            <person name="Martinez M.J."/>
        </authorList>
    </citation>
    <scope>NUCLEOTIDE SEQUENCE [LARGE SCALE GENOMIC DNA]</scope>
    <source>
        <strain evidence="10 11">CIB</strain>
    </source>
</reference>
<dbReference type="InterPro" id="IPR001261">
    <property type="entry name" value="ArgE/DapE_CS"/>
</dbReference>
<dbReference type="RefSeq" id="XP_040735539.1">
    <property type="nucleotide sequence ID" value="XM_040879687.1"/>
</dbReference>
<evidence type="ECO:0000259" key="9">
    <source>
        <dbReference type="Pfam" id="PF07687"/>
    </source>
</evidence>
<keyword evidence="5 7" id="KW-0862">Zinc</keyword>
<feature type="binding site" evidence="7">
    <location>
        <position position="582"/>
    </location>
    <ligand>
        <name>Zn(2+)</name>
        <dbReference type="ChEBI" id="CHEBI:29105"/>
        <label>1</label>
    </ligand>
</feature>
<keyword evidence="11" id="KW-1185">Reference proteome</keyword>
<name>A0A364L5H4_TALAM</name>
<dbReference type="SUPFAM" id="SSF55031">
    <property type="entry name" value="Bacterial exopeptidase dimerisation domain"/>
    <property type="match status" value="1"/>
</dbReference>
<gene>
    <name evidence="10" type="ORF">BHQ10_007035</name>
</gene>
<keyword evidence="2" id="KW-0645">Protease</keyword>
<dbReference type="Gene3D" id="3.30.70.360">
    <property type="match status" value="1"/>
</dbReference>
<evidence type="ECO:0000256" key="5">
    <source>
        <dbReference type="ARBA" id="ARBA00022833"/>
    </source>
</evidence>
<dbReference type="InterPro" id="IPR011650">
    <property type="entry name" value="Peptidase_M20_dimer"/>
</dbReference>
<proteinExistence type="inferred from homology"/>
<evidence type="ECO:0000256" key="2">
    <source>
        <dbReference type="ARBA" id="ARBA00022670"/>
    </source>
</evidence>
<dbReference type="STRING" id="1196081.A0A364L5H4"/>
<evidence type="ECO:0000256" key="6">
    <source>
        <dbReference type="PIRSR" id="PIRSR037217-1"/>
    </source>
</evidence>
<evidence type="ECO:0000256" key="4">
    <source>
        <dbReference type="ARBA" id="ARBA00022801"/>
    </source>
</evidence>
<comment type="caution">
    <text evidence="10">The sequence shown here is derived from an EMBL/GenBank/DDBJ whole genome shotgun (WGS) entry which is preliminary data.</text>
</comment>
<evidence type="ECO:0000313" key="10">
    <source>
        <dbReference type="EMBL" id="RAO71023.1"/>
    </source>
</evidence>
<evidence type="ECO:0000256" key="8">
    <source>
        <dbReference type="SAM" id="Phobius"/>
    </source>
</evidence>
<dbReference type="GO" id="GO:0046872">
    <property type="term" value="F:metal ion binding"/>
    <property type="evidence" value="ECO:0007669"/>
    <property type="project" value="UniProtKB-KW"/>
</dbReference>
<dbReference type="PANTHER" id="PTHR45962">
    <property type="entry name" value="N-FATTY-ACYL-AMINO ACID SYNTHASE/HYDROLASE PM20D1"/>
    <property type="match status" value="1"/>
</dbReference>
<feature type="active site" evidence="6">
    <location>
        <position position="195"/>
    </location>
</feature>
<dbReference type="PANTHER" id="PTHR45962:SF1">
    <property type="entry name" value="N-FATTY-ACYL-AMINO ACID SYNTHASE_HYDROLASE PM20D1"/>
    <property type="match status" value="1"/>
</dbReference>
<organism evidence="10 11">
    <name type="scientific">Talaromyces amestolkiae</name>
    <dbReference type="NCBI Taxonomy" id="1196081"/>
    <lineage>
        <taxon>Eukaryota</taxon>
        <taxon>Fungi</taxon>
        <taxon>Dikarya</taxon>
        <taxon>Ascomycota</taxon>
        <taxon>Pezizomycotina</taxon>
        <taxon>Eurotiomycetes</taxon>
        <taxon>Eurotiomycetidae</taxon>
        <taxon>Eurotiales</taxon>
        <taxon>Trichocomaceae</taxon>
        <taxon>Talaromyces</taxon>
        <taxon>Talaromyces sect. Talaromyces</taxon>
    </lineage>
</organism>
<dbReference type="GO" id="GO:0051603">
    <property type="term" value="P:proteolysis involved in protein catabolic process"/>
    <property type="evidence" value="ECO:0007669"/>
    <property type="project" value="TreeGrafter"/>
</dbReference>
<keyword evidence="8" id="KW-1133">Transmembrane helix</keyword>
<feature type="binding site" evidence="7">
    <location>
        <position position="228"/>
    </location>
    <ligand>
        <name>Zn(2+)</name>
        <dbReference type="ChEBI" id="CHEBI:29105"/>
        <label>1</label>
    </ligand>
</feature>
<dbReference type="SUPFAM" id="SSF53187">
    <property type="entry name" value="Zn-dependent exopeptidases"/>
    <property type="match status" value="1"/>
</dbReference>
<dbReference type="InterPro" id="IPR017141">
    <property type="entry name" value="Pept_M20_carboxypep"/>
</dbReference>
<dbReference type="Proteomes" id="UP000249363">
    <property type="component" value="Unassembled WGS sequence"/>
</dbReference>
<comment type="similarity">
    <text evidence="1">Belongs to the peptidase M20A family.</text>
</comment>
<dbReference type="InterPro" id="IPR002933">
    <property type="entry name" value="Peptidase_M20"/>
</dbReference>
<accession>A0A364L5H4</accession>
<dbReference type="Pfam" id="PF01546">
    <property type="entry name" value="Peptidase_M20"/>
    <property type="match status" value="1"/>
</dbReference>
<feature type="active site" description="Proton acceptor" evidence="6">
    <location>
        <position position="262"/>
    </location>
</feature>
<dbReference type="Gene3D" id="1.10.150.900">
    <property type="match status" value="1"/>
</dbReference>
<feature type="binding site" evidence="7">
    <location>
        <position position="193"/>
    </location>
    <ligand>
        <name>Zn(2+)</name>
        <dbReference type="ChEBI" id="CHEBI:29105"/>
        <label>2</label>
    </ligand>
</feature>
<dbReference type="GO" id="GO:0000328">
    <property type="term" value="C:fungal-type vacuole lumen"/>
    <property type="evidence" value="ECO:0007669"/>
    <property type="project" value="TreeGrafter"/>
</dbReference>
<feature type="transmembrane region" description="Helical" evidence="8">
    <location>
        <begin position="38"/>
        <end position="60"/>
    </location>
</feature>
<dbReference type="Pfam" id="PF07687">
    <property type="entry name" value="M20_dimer"/>
    <property type="match status" value="1"/>
</dbReference>
<dbReference type="GO" id="GO:0004181">
    <property type="term" value="F:metallocarboxypeptidase activity"/>
    <property type="evidence" value="ECO:0007669"/>
    <property type="project" value="InterPro"/>
</dbReference>
<dbReference type="PIRSF" id="PIRSF037217">
    <property type="entry name" value="Carboxypeptidase_S"/>
    <property type="match status" value="1"/>
</dbReference>
<dbReference type="EMBL" id="MIKG01000014">
    <property type="protein sequence ID" value="RAO71023.1"/>
    <property type="molecule type" value="Genomic_DNA"/>
</dbReference>
<feature type="binding site" evidence="7">
    <location>
        <position position="228"/>
    </location>
    <ligand>
        <name>Zn(2+)</name>
        <dbReference type="ChEBI" id="CHEBI:29105"/>
        <label>2</label>
    </ligand>
</feature>
<dbReference type="PROSITE" id="PS00758">
    <property type="entry name" value="ARGE_DAPE_CPG2_1"/>
    <property type="match status" value="1"/>
</dbReference>
<protein>
    <recommendedName>
        <fullName evidence="9">Peptidase M20 dimerisation domain-containing protein</fullName>
    </recommendedName>
</protein>
<evidence type="ECO:0000256" key="1">
    <source>
        <dbReference type="ARBA" id="ARBA00006247"/>
    </source>
</evidence>
<sequence>MDEKNRQAALSGIATTNYYAKDASHQPRHDRTRAAISVLKPVIACVILFACFYINIWTFITGPTLESIESTHYDDSSSTVATQCPAQYAIAPHASPDITKRNIKILFPSAEFRNLSVRRLSGAVQIPTVSYDDNGPIGEDPRWNVFFELERYFRDTFPLLHESLEQEIVNVHGLVYTWHGSDPSLKPILLTGHQDVVPIQQDTLSDWKYPPFSGYFDGTYINGRGAHDCKNNVVGIMAAIEALIEAGFEPRRTIVLGFGFDEESPTLMLGAFHISRHLKRVWGDKFGDSLPFALLLDEGLIGIQKKYNRTFGIPQASEKGMLDVKFRVHVPGGHSSNPPAHGSIGILSQVVSALEDSYRPNFPSTFTSNNPYYYQIHCAAEDNHADMSSVLRDAILNQAGRPDVDHPKLTELLVKEDPESDIYLHTTQAITVFNSGNKANVIPENAEMLANYRISNEENISIVQKRIVETVRPLVEKFNLRLIVREEDDDDKELPLNSFSISWWRRIEPSPVSSHRSSPVWNHLAGVIKHVFDEPGDGNDVIVAPTMAVGNTDTKYYWDLSEQIYRFGPVRIWHDEGWGNLHSVNERIALDAHMEGLTFYHELIRVFDEADLAH</sequence>
<dbReference type="GeneID" id="63796251"/>
<keyword evidence="4" id="KW-0378">Hydrolase</keyword>
<feature type="binding site" evidence="7">
    <location>
        <position position="297"/>
    </location>
    <ligand>
        <name>Zn(2+)</name>
        <dbReference type="ChEBI" id="CHEBI:29105"/>
        <label>2</label>
    </ligand>
</feature>
<dbReference type="InterPro" id="IPR047177">
    <property type="entry name" value="Pept_M20A"/>
</dbReference>
<evidence type="ECO:0000313" key="11">
    <source>
        <dbReference type="Proteomes" id="UP000249363"/>
    </source>
</evidence>
<dbReference type="AlphaFoldDB" id="A0A364L5H4"/>
<evidence type="ECO:0000256" key="3">
    <source>
        <dbReference type="ARBA" id="ARBA00022723"/>
    </source>
</evidence>
<dbReference type="OrthoDB" id="3064516at2759"/>
<keyword evidence="8" id="KW-0472">Membrane</keyword>
<feature type="binding site" evidence="7">
    <location>
        <position position="263"/>
    </location>
    <ligand>
        <name>Zn(2+)</name>
        <dbReference type="ChEBI" id="CHEBI:29105"/>
        <label>1</label>
    </ligand>
</feature>
<dbReference type="CDD" id="cd05674">
    <property type="entry name" value="M20_yscS"/>
    <property type="match status" value="1"/>
</dbReference>
<dbReference type="Gene3D" id="3.40.630.10">
    <property type="entry name" value="Zn peptidases"/>
    <property type="match status" value="1"/>
</dbReference>
<evidence type="ECO:0000256" key="7">
    <source>
        <dbReference type="PIRSR" id="PIRSR037217-2"/>
    </source>
</evidence>
<keyword evidence="3 7" id="KW-0479">Metal-binding</keyword>
<keyword evidence="8" id="KW-0812">Transmembrane</keyword>
<dbReference type="InterPro" id="IPR036264">
    <property type="entry name" value="Bact_exopeptidase_dim_dom"/>
</dbReference>